<keyword evidence="3" id="KW-1185">Reference proteome</keyword>
<evidence type="ECO:0000313" key="2">
    <source>
        <dbReference type="EMBL" id="NJP46114.1"/>
    </source>
</evidence>
<accession>A0ABX0ZQB7</accession>
<dbReference type="Proteomes" id="UP000734511">
    <property type="component" value="Unassembled WGS sequence"/>
</dbReference>
<sequence length="63" mass="6281">MRNPLLSVRAALVLTLSLLTGVGAGIISAVGGTPLPQCVLYGAGAFGLAVPFFDRLIGATGPE</sequence>
<reference evidence="2 3" key="1">
    <citation type="submission" date="2020-03" db="EMBL/GenBank/DDBJ databases">
        <title>WGS of actinomycetes isolated from Thailand.</title>
        <authorList>
            <person name="Thawai C."/>
        </authorList>
    </citation>
    <scope>NUCLEOTIDE SEQUENCE [LARGE SCALE GENOMIC DNA]</scope>
    <source>
        <strain evidence="2 3">PRB2-1</strain>
    </source>
</reference>
<evidence type="ECO:0000256" key="1">
    <source>
        <dbReference type="SAM" id="Phobius"/>
    </source>
</evidence>
<proteinExistence type="predicted"/>
<gene>
    <name evidence="2" type="ORF">HCN08_22290</name>
</gene>
<comment type="caution">
    <text evidence="2">The sequence shown here is derived from an EMBL/GenBank/DDBJ whole genome shotgun (WGS) entry which is preliminary data.</text>
</comment>
<keyword evidence="1" id="KW-1133">Transmembrane helix</keyword>
<organism evidence="2 3">
    <name type="scientific">Actinacidiphila epipremni</name>
    <dbReference type="NCBI Taxonomy" id="2053013"/>
    <lineage>
        <taxon>Bacteria</taxon>
        <taxon>Bacillati</taxon>
        <taxon>Actinomycetota</taxon>
        <taxon>Actinomycetes</taxon>
        <taxon>Kitasatosporales</taxon>
        <taxon>Streptomycetaceae</taxon>
        <taxon>Actinacidiphila</taxon>
    </lineage>
</organism>
<keyword evidence="1" id="KW-0472">Membrane</keyword>
<dbReference type="RefSeq" id="WP_167984968.1">
    <property type="nucleotide sequence ID" value="NZ_JAATEJ010000019.1"/>
</dbReference>
<dbReference type="EMBL" id="JAATEJ010000019">
    <property type="protein sequence ID" value="NJP46114.1"/>
    <property type="molecule type" value="Genomic_DNA"/>
</dbReference>
<evidence type="ECO:0000313" key="3">
    <source>
        <dbReference type="Proteomes" id="UP000734511"/>
    </source>
</evidence>
<feature type="transmembrane region" description="Helical" evidence="1">
    <location>
        <begin position="39"/>
        <end position="57"/>
    </location>
</feature>
<name>A0ABX0ZQB7_9ACTN</name>
<keyword evidence="1" id="KW-0812">Transmembrane</keyword>
<protein>
    <submittedName>
        <fullName evidence="2">Uncharacterized protein</fullName>
    </submittedName>
</protein>